<organism evidence="2 3">
    <name type="scientific">Cajanus cajan</name>
    <name type="common">Pigeon pea</name>
    <name type="synonym">Cajanus indicus</name>
    <dbReference type="NCBI Taxonomy" id="3821"/>
    <lineage>
        <taxon>Eukaryota</taxon>
        <taxon>Viridiplantae</taxon>
        <taxon>Streptophyta</taxon>
        <taxon>Embryophyta</taxon>
        <taxon>Tracheophyta</taxon>
        <taxon>Spermatophyta</taxon>
        <taxon>Magnoliopsida</taxon>
        <taxon>eudicotyledons</taxon>
        <taxon>Gunneridae</taxon>
        <taxon>Pentapetalae</taxon>
        <taxon>rosids</taxon>
        <taxon>fabids</taxon>
        <taxon>Fabales</taxon>
        <taxon>Fabaceae</taxon>
        <taxon>Papilionoideae</taxon>
        <taxon>50 kb inversion clade</taxon>
        <taxon>NPAAA clade</taxon>
        <taxon>indigoferoid/millettioid clade</taxon>
        <taxon>Phaseoleae</taxon>
        <taxon>Cajanus</taxon>
    </lineage>
</organism>
<dbReference type="EMBL" id="CM003603">
    <property type="protein sequence ID" value="KYP76764.1"/>
    <property type="molecule type" value="Genomic_DNA"/>
</dbReference>
<keyword evidence="3" id="KW-1185">Reference proteome</keyword>
<reference evidence="2 3" key="1">
    <citation type="journal article" date="2012" name="Nat. Biotechnol.">
        <title>Draft genome sequence of pigeonpea (Cajanus cajan), an orphan legume crop of resource-poor farmers.</title>
        <authorList>
            <person name="Varshney R.K."/>
            <person name="Chen W."/>
            <person name="Li Y."/>
            <person name="Bharti A.K."/>
            <person name="Saxena R.K."/>
            <person name="Schlueter J.A."/>
            <person name="Donoghue M.T."/>
            <person name="Azam S."/>
            <person name="Fan G."/>
            <person name="Whaley A.M."/>
            <person name="Farmer A.D."/>
            <person name="Sheridan J."/>
            <person name="Iwata A."/>
            <person name="Tuteja R."/>
            <person name="Penmetsa R.V."/>
            <person name="Wu W."/>
            <person name="Upadhyaya H.D."/>
            <person name="Yang S.P."/>
            <person name="Shah T."/>
            <person name="Saxena K.B."/>
            <person name="Michael T."/>
            <person name="McCombie W.R."/>
            <person name="Yang B."/>
            <person name="Zhang G."/>
            <person name="Yang H."/>
            <person name="Wang J."/>
            <person name="Spillane C."/>
            <person name="Cook D.R."/>
            <person name="May G.D."/>
            <person name="Xu X."/>
            <person name="Jackson S.A."/>
        </authorList>
    </citation>
    <scope>NUCLEOTIDE SEQUENCE [LARGE SCALE GENOMIC DNA]</scope>
    <source>
        <strain evidence="3">cv. Asha</strain>
    </source>
</reference>
<dbReference type="AlphaFoldDB" id="A0A151UBV9"/>
<evidence type="ECO:0000313" key="3">
    <source>
        <dbReference type="Proteomes" id="UP000075243"/>
    </source>
</evidence>
<dbReference type="InterPro" id="IPR013103">
    <property type="entry name" value="RVT_2"/>
</dbReference>
<proteinExistence type="predicted"/>
<dbReference type="PANTHER" id="PTHR11439">
    <property type="entry name" value="GAG-POL-RELATED RETROTRANSPOSON"/>
    <property type="match status" value="1"/>
</dbReference>
<evidence type="ECO:0000259" key="1">
    <source>
        <dbReference type="Pfam" id="PF07727"/>
    </source>
</evidence>
<gene>
    <name evidence="2" type="ORF">KK1_021017</name>
</gene>
<protein>
    <submittedName>
        <fullName evidence="2">Copia protein</fullName>
    </submittedName>
</protein>
<sequence length="403" mass="45626">MDVHNAFLHGDLEEEVYMKLPPGFRSQASGKVCRLRKSLYGLKQAPRCWFAKLDGALKRYGFAQSSSDHLLFTLQRERVQLYVLVYVDDLVISGNDNAAIKVFKLYLNACFHMKDLGMLKYFLGIEVARNSTGIFLCQRKYALDIISEVGLLGAKPASFPMDQHHQLPLAKGALLPDPERYHRLVGRLIYLSVTRPELSYCVHTLAQFMQHPRQEHWDAALRVVRYLKGNPGQGILLHANCDLQLYAWCDSDWASCPLTRRSLTGWFILLGNSPISWKTKKQHTVSRSSSKAEYRSMATTTCELKWLKELLSCFGCAHSGPMKLYCDNQAALHIAANPVFHERTKHIEVDCHFVRDELLQGTISTHHVPSHAQLADIFTKALGKTQFDRILSKLGICNPSAPA</sequence>
<accession>A0A151UBV9</accession>
<name>A0A151UBV9_CAJCA</name>
<dbReference type="InterPro" id="IPR043502">
    <property type="entry name" value="DNA/RNA_pol_sf"/>
</dbReference>
<dbReference type="Proteomes" id="UP000075243">
    <property type="component" value="Chromosome 1"/>
</dbReference>
<dbReference type="CDD" id="cd09272">
    <property type="entry name" value="RNase_HI_RT_Ty1"/>
    <property type="match status" value="1"/>
</dbReference>
<dbReference type="SUPFAM" id="SSF56672">
    <property type="entry name" value="DNA/RNA polymerases"/>
    <property type="match status" value="1"/>
</dbReference>
<dbReference type="Gramene" id="C.cajan_20411.t">
    <property type="protein sequence ID" value="C.cajan_20411.t.cds1"/>
    <property type="gene ID" value="C.cajan_20411"/>
</dbReference>
<dbReference type="Pfam" id="PF07727">
    <property type="entry name" value="RVT_2"/>
    <property type="match status" value="1"/>
</dbReference>
<dbReference type="PANTHER" id="PTHR11439:SF470">
    <property type="entry name" value="CYSTEINE-RICH RLK (RECEPTOR-LIKE PROTEIN KINASE) 8"/>
    <property type="match status" value="1"/>
</dbReference>
<evidence type="ECO:0000313" key="2">
    <source>
        <dbReference type="EMBL" id="KYP76764.1"/>
    </source>
</evidence>
<feature type="domain" description="Reverse transcriptase Ty1/copia-type" evidence="1">
    <location>
        <begin position="1"/>
        <end position="161"/>
    </location>
</feature>